<dbReference type="AlphaFoldDB" id="A0A2W5RZN6"/>
<dbReference type="InterPro" id="IPR027275">
    <property type="entry name" value="PRC-brl_dom"/>
</dbReference>
<protein>
    <recommendedName>
        <fullName evidence="1">PRC-barrel domain-containing protein</fullName>
    </recommendedName>
</protein>
<name>A0A2W5RZN6_CERSP</name>
<dbReference type="Gene3D" id="2.30.30.240">
    <property type="entry name" value="PRC-barrel domain"/>
    <property type="match status" value="1"/>
</dbReference>
<proteinExistence type="predicted"/>
<dbReference type="Pfam" id="PF05239">
    <property type="entry name" value="PRC"/>
    <property type="match status" value="1"/>
</dbReference>
<gene>
    <name evidence="2" type="ORF">DI533_17030</name>
</gene>
<dbReference type="Proteomes" id="UP000248975">
    <property type="component" value="Unassembled WGS sequence"/>
</dbReference>
<evidence type="ECO:0000259" key="1">
    <source>
        <dbReference type="Pfam" id="PF05239"/>
    </source>
</evidence>
<dbReference type="EMBL" id="QFQS01000004">
    <property type="protein sequence ID" value="PZQ96141.1"/>
    <property type="molecule type" value="Genomic_DNA"/>
</dbReference>
<reference evidence="2 3" key="1">
    <citation type="submission" date="2017-08" db="EMBL/GenBank/DDBJ databases">
        <title>Infants hospitalized years apart are colonized by the same room-sourced microbial strains.</title>
        <authorList>
            <person name="Brooks B."/>
            <person name="Olm M.R."/>
            <person name="Firek B.A."/>
            <person name="Baker R."/>
            <person name="Thomas B.C."/>
            <person name="Morowitz M.J."/>
            <person name="Banfield J.F."/>
        </authorList>
    </citation>
    <scope>NUCLEOTIDE SEQUENCE [LARGE SCALE GENOMIC DNA]</scope>
    <source>
        <strain evidence="2">S2_003_000_R2_11</strain>
    </source>
</reference>
<evidence type="ECO:0000313" key="3">
    <source>
        <dbReference type="Proteomes" id="UP000248975"/>
    </source>
</evidence>
<organism evidence="2 3">
    <name type="scientific">Cereibacter sphaeroides</name>
    <name type="common">Rhodobacter sphaeroides</name>
    <dbReference type="NCBI Taxonomy" id="1063"/>
    <lineage>
        <taxon>Bacteria</taxon>
        <taxon>Pseudomonadati</taxon>
        <taxon>Pseudomonadota</taxon>
        <taxon>Alphaproteobacteria</taxon>
        <taxon>Rhodobacterales</taxon>
        <taxon>Paracoccaceae</taxon>
        <taxon>Cereibacter</taxon>
    </lineage>
</organism>
<comment type="caution">
    <text evidence="2">The sequence shown here is derived from an EMBL/GenBank/DDBJ whole genome shotgun (WGS) entry which is preliminary data.</text>
</comment>
<feature type="domain" description="PRC-barrel" evidence="1">
    <location>
        <begin position="20"/>
        <end position="90"/>
    </location>
</feature>
<accession>A0A2W5RZN6</accession>
<sequence length="100" mass="10740">MERAVDHAALTSPDRLLEYLVGLPVQDADGRAVGRVLEVIGFDDTAEVIVQLAGLLGIKSKLVAMRRVDFVVSRDEAGNSTVTAKAPKETLMELPEHVAS</sequence>
<evidence type="ECO:0000313" key="2">
    <source>
        <dbReference type="EMBL" id="PZQ96141.1"/>
    </source>
</evidence>